<reference evidence="1" key="1">
    <citation type="submission" date="2020-12" db="EMBL/GenBank/DDBJ databases">
        <title>Metabolic potential, ecology and presence of endohyphal bacteria is reflected in genomic diversity of Mucoromycotina.</title>
        <authorList>
            <person name="Muszewska A."/>
            <person name="Okrasinska A."/>
            <person name="Steczkiewicz K."/>
            <person name="Drgas O."/>
            <person name="Orlowska M."/>
            <person name="Perlinska-Lenart U."/>
            <person name="Aleksandrzak-Piekarczyk T."/>
            <person name="Szatraj K."/>
            <person name="Zielenkiewicz U."/>
            <person name="Pilsyk S."/>
            <person name="Malc E."/>
            <person name="Mieczkowski P."/>
            <person name="Kruszewska J.S."/>
            <person name="Biernat P."/>
            <person name="Pawlowska J."/>
        </authorList>
    </citation>
    <scope>NUCLEOTIDE SEQUENCE</scope>
    <source>
        <strain evidence="1">CBS 226.32</strain>
    </source>
</reference>
<gene>
    <name evidence="1" type="ORF">INT46_005180</name>
</gene>
<comment type="caution">
    <text evidence="1">The sequence shown here is derived from an EMBL/GenBank/DDBJ whole genome shotgun (WGS) entry which is preliminary data.</text>
</comment>
<keyword evidence="2" id="KW-1185">Reference proteome</keyword>
<evidence type="ECO:0000313" key="2">
    <source>
        <dbReference type="Proteomes" id="UP000650833"/>
    </source>
</evidence>
<accession>A0A8H7RFA1</accession>
<dbReference type="AlphaFoldDB" id="A0A8H7RFA1"/>
<protein>
    <submittedName>
        <fullName evidence="1">Uncharacterized protein</fullName>
    </submittedName>
</protein>
<organism evidence="1 2">
    <name type="scientific">Mucor plumbeus</name>
    <dbReference type="NCBI Taxonomy" id="97098"/>
    <lineage>
        <taxon>Eukaryota</taxon>
        <taxon>Fungi</taxon>
        <taxon>Fungi incertae sedis</taxon>
        <taxon>Mucoromycota</taxon>
        <taxon>Mucoromycotina</taxon>
        <taxon>Mucoromycetes</taxon>
        <taxon>Mucorales</taxon>
        <taxon>Mucorineae</taxon>
        <taxon>Mucoraceae</taxon>
        <taxon>Mucor</taxon>
    </lineage>
</organism>
<proteinExistence type="predicted"/>
<dbReference type="Proteomes" id="UP000650833">
    <property type="component" value="Unassembled WGS sequence"/>
</dbReference>
<feature type="non-terminal residue" evidence="1">
    <location>
        <position position="1"/>
    </location>
</feature>
<name>A0A8H7RFA1_9FUNG</name>
<sequence length="54" mass="6185">YSTDGAAKKAPMDLINGCAFALQWSAEARDLRKIKFNLIKQLEEDKRRLNMVDT</sequence>
<evidence type="ECO:0000313" key="1">
    <source>
        <dbReference type="EMBL" id="KAG2209899.1"/>
    </source>
</evidence>
<dbReference type="EMBL" id="JAEPRC010000089">
    <property type="protein sequence ID" value="KAG2209899.1"/>
    <property type="molecule type" value="Genomic_DNA"/>
</dbReference>